<dbReference type="PANTHER" id="PTHR46429:SF1">
    <property type="entry name" value="23S RRNA (GUANOSINE-2'-O-)-METHYLTRANSFERASE RLMB"/>
    <property type="match status" value="1"/>
</dbReference>
<dbReference type="Pfam" id="PF08032">
    <property type="entry name" value="SpoU_sub_bind"/>
    <property type="match status" value="1"/>
</dbReference>
<dbReference type="GO" id="GO:0032259">
    <property type="term" value="P:methylation"/>
    <property type="evidence" value="ECO:0007669"/>
    <property type="project" value="UniProtKB-KW"/>
</dbReference>
<dbReference type="InterPro" id="IPR029064">
    <property type="entry name" value="Ribosomal_eL30-like_sf"/>
</dbReference>
<dbReference type="PANTHER" id="PTHR46429">
    <property type="entry name" value="23S RRNA (GUANOSINE-2'-O-)-METHYLTRANSFERASE RLMB"/>
    <property type="match status" value="1"/>
</dbReference>
<keyword evidence="3 6" id="KW-0378">Hydrolase</keyword>
<evidence type="ECO:0000313" key="6">
    <source>
        <dbReference type="EMBL" id="CVI15682.1"/>
    </source>
</evidence>
<organism evidence="6 7">
    <name type="scientific">Agrobacterium tumefaciens str. B6</name>
    <dbReference type="NCBI Taxonomy" id="1183423"/>
    <lineage>
        <taxon>Bacteria</taxon>
        <taxon>Pseudomonadati</taxon>
        <taxon>Pseudomonadota</taxon>
        <taxon>Alphaproteobacteria</taxon>
        <taxon>Hyphomicrobiales</taxon>
        <taxon>Rhizobiaceae</taxon>
        <taxon>Rhizobium/Agrobacterium group</taxon>
        <taxon>Agrobacterium</taxon>
        <taxon>Agrobacterium tumefaciens complex</taxon>
    </lineage>
</organism>
<dbReference type="EC" id="3.1.2.-" evidence="6"/>
<evidence type="ECO:0000313" key="7">
    <source>
        <dbReference type="Proteomes" id="UP000192074"/>
    </source>
</evidence>
<dbReference type="InterPro" id="IPR029026">
    <property type="entry name" value="tRNA_m1G_MTases_N"/>
</dbReference>
<dbReference type="SUPFAM" id="SSF54637">
    <property type="entry name" value="Thioesterase/thiol ester dehydrase-isomerase"/>
    <property type="match status" value="1"/>
</dbReference>
<dbReference type="InterPro" id="IPR029069">
    <property type="entry name" value="HotDog_dom_sf"/>
</dbReference>
<comment type="caution">
    <text evidence="6">The sequence shown here is derived from an EMBL/GenBank/DDBJ whole genome shotgun (WGS) entry which is preliminary data.</text>
</comment>
<dbReference type="GO" id="GO:0008173">
    <property type="term" value="F:RNA methyltransferase activity"/>
    <property type="evidence" value="ECO:0007669"/>
    <property type="project" value="InterPro"/>
</dbReference>
<feature type="domain" description="HotDog ACOT-type" evidence="5">
    <location>
        <begin position="329"/>
        <end position="441"/>
    </location>
</feature>
<name>A0A822UZK6_AGRTU</name>
<feature type="region of interest" description="Disordered" evidence="4">
    <location>
        <begin position="1"/>
        <end position="54"/>
    </location>
</feature>
<dbReference type="SUPFAM" id="SSF75217">
    <property type="entry name" value="alpha/beta knot"/>
    <property type="match status" value="1"/>
</dbReference>
<dbReference type="AlphaFoldDB" id="A0A822UZK6"/>
<dbReference type="EMBL" id="FCNL01000011">
    <property type="protein sequence ID" value="CVI15682.1"/>
    <property type="molecule type" value="Genomic_DNA"/>
</dbReference>
<dbReference type="SUPFAM" id="SSF55315">
    <property type="entry name" value="L30e-like"/>
    <property type="match status" value="1"/>
</dbReference>
<dbReference type="Gene3D" id="3.30.1330.30">
    <property type="match status" value="1"/>
</dbReference>
<dbReference type="InterPro" id="IPR004441">
    <property type="entry name" value="rRNA_MeTrfase_TrmH"/>
</dbReference>
<dbReference type="SMART" id="SM00967">
    <property type="entry name" value="SpoU_sub_bind"/>
    <property type="match status" value="1"/>
</dbReference>
<sequence>MSKDDPNNKSTRDTHYATLRRAVRDAKRERGEIPTPQQPKRRNRGADDWKPPQLAPDQVHLYGLHTVRAALTNPERQLIKLSVTQNAFARLDIGEADAQPFPVEMVSPQDIDKVLGPDAIHQGVMLETRPLPVKRLGALKDSPLILVLDQVTDPHNVGAIMRSAVAFNAGAVITTMRHSPTESGVLAKSASGALELIPYIQITNLADALGELHKLGFFSVGLDSEGPAPSNRPLAVKKSHWCWAPKARACARRRAKPSRRSPVSTCRARSNRSMFRMRRPSPFMQRSNFWAKRHPDACPSLRNRKAQRMLRLCHSHGANLNMTNPTIKPTGELTLRTLAMPADANPAGDIFGGWVMSQMDLASGIRAAERSRCRVVTAAVKEMAFELPVKIGDTLSIYTDIARVGRTSITLTVEAWAQRSRYDKLEKVTAGTFIMVAMDENGQPTPIPAAE</sequence>
<dbReference type="PROSITE" id="PS51770">
    <property type="entry name" value="HOTDOG_ACOT"/>
    <property type="match status" value="1"/>
</dbReference>
<proteinExistence type="predicted"/>
<dbReference type="Gene3D" id="3.40.1280.10">
    <property type="match status" value="1"/>
</dbReference>
<dbReference type="GO" id="GO:0006396">
    <property type="term" value="P:RNA processing"/>
    <property type="evidence" value="ECO:0007669"/>
    <property type="project" value="InterPro"/>
</dbReference>
<gene>
    <name evidence="6" type="ORF">AGR4A_Cc190262</name>
</gene>
<evidence type="ECO:0000256" key="3">
    <source>
        <dbReference type="PROSITE-ProRule" id="PRU01106"/>
    </source>
</evidence>
<protein>
    <submittedName>
        <fullName evidence="6">Uncharacterized acyl-CoA thioester hydrolase bbp_254 (Modular protein)</fullName>
        <ecNumber evidence="6">3.1.2.-</ecNumber>
    </submittedName>
</protein>
<evidence type="ECO:0000256" key="1">
    <source>
        <dbReference type="ARBA" id="ARBA00022603"/>
    </source>
</evidence>
<dbReference type="GO" id="GO:0005829">
    <property type="term" value="C:cytosol"/>
    <property type="evidence" value="ECO:0007669"/>
    <property type="project" value="TreeGrafter"/>
</dbReference>
<dbReference type="GO" id="GO:0003723">
    <property type="term" value="F:RNA binding"/>
    <property type="evidence" value="ECO:0007669"/>
    <property type="project" value="InterPro"/>
</dbReference>
<dbReference type="Pfam" id="PF00588">
    <property type="entry name" value="SpoU_methylase"/>
    <property type="match status" value="1"/>
</dbReference>
<dbReference type="Pfam" id="PF03061">
    <property type="entry name" value="4HBT"/>
    <property type="match status" value="1"/>
</dbReference>
<dbReference type="InterPro" id="IPR006683">
    <property type="entry name" value="Thioestr_dom"/>
</dbReference>
<dbReference type="InterPro" id="IPR013123">
    <property type="entry name" value="SpoU_subst-bd"/>
</dbReference>
<accession>A0A822UZK6</accession>
<dbReference type="CDD" id="cd03442">
    <property type="entry name" value="BFIT_BACH"/>
    <property type="match status" value="1"/>
</dbReference>
<keyword evidence="2" id="KW-0808">Transferase</keyword>
<evidence type="ECO:0000256" key="4">
    <source>
        <dbReference type="SAM" id="MobiDB-lite"/>
    </source>
</evidence>
<evidence type="ECO:0000259" key="5">
    <source>
        <dbReference type="PROSITE" id="PS51770"/>
    </source>
</evidence>
<feature type="compositionally biased region" description="Basic and acidic residues" evidence="4">
    <location>
        <begin position="22"/>
        <end position="32"/>
    </location>
</feature>
<reference evidence="6 7" key="1">
    <citation type="submission" date="2016-01" db="EMBL/GenBank/DDBJ databases">
        <authorList>
            <person name="Regsiter A."/>
            <person name="william w."/>
        </authorList>
    </citation>
    <scope>NUCLEOTIDE SEQUENCE [LARGE SCALE GENOMIC DNA]</scope>
    <source>
        <strain evidence="6 7">B6</strain>
    </source>
</reference>
<dbReference type="Gene3D" id="3.10.129.10">
    <property type="entry name" value="Hotdog Thioesterase"/>
    <property type="match status" value="1"/>
</dbReference>
<dbReference type="Proteomes" id="UP000192074">
    <property type="component" value="Unassembled WGS sequence"/>
</dbReference>
<dbReference type="InterPro" id="IPR029028">
    <property type="entry name" value="Alpha/beta_knot_MTases"/>
</dbReference>
<feature type="compositionally biased region" description="Basic and acidic residues" evidence="4">
    <location>
        <begin position="1"/>
        <end position="15"/>
    </location>
</feature>
<evidence type="ECO:0000256" key="2">
    <source>
        <dbReference type="ARBA" id="ARBA00022679"/>
    </source>
</evidence>
<keyword evidence="1" id="KW-0489">Methyltransferase</keyword>
<dbReference type="InterPro" id="IPR033120">
    <property type="entry name" value="HOTDOG_ACOT"/>
</dbReference>
<dbReference type="GO" id="GO:0016790">
    <property type="term" value="F:thiolester hydrolase activity"/>
    <property type="evidence" value="ECO:0007669"/>
    <property type="project" value="UniProtKB-ARBA"/>
</dbReference>
<dbReference type="InterPro" id="IPR001537">
    <property type="entry name" value="SpoU_MeTrfase"/>
</dbReference>